<keyword evidence="2" id="KW-1185">Reference proteome</keyword>
<dbReference type="GeneID" id="27363951"/>
<protein>
    <submittedName>
        <fullName evidence="1">Uncharacterized protein</fullName>
    </submittedName>
</protein>
<evidence type="ECO:0000313" key="1">
    <source>
        <dbReference type="EMBL" id="KIW35782.1"/>
    </source>
</evidence>
<dbReference type="Proteomes" id="UP000053342">
    <property type="component" value="Unassembled WGS sequence"/>
</dbReference>
<dbReference type="AlphaFoldDB" id="A0A0D2BE54"/>
<sequence>MESRFFRVQWSRLLWCPPTVTFKDTLYDSISRLGAFRPTPPPSAAIPIHDAINILVDIRRFSMLPTPYIDNVMNEAQMVAKQFTSQWKANQIMKSQTAEVSTIGATARTFWRVILSQLAGARAFSHYSADEIVISITPHDGQPINYTWDQVTQAYKKFSPTTPPDSPSEGSAYVEL</sequence>
<dbReference type="EMBL" id="KN847422">
    <property type="protein sequence ID" value="KIW35782.1"/>
    <property type="molecule type" value="Genomic_DNA"/>
</dbReference>
<accession>A0A0D2BE54</accession>
<reference evidence="1 2" key="1">
    <citation type="submission" date="2015-01" db="EMBL/GenBank/DDBJ databases">
        <title>The Genome Sequence of Exophiala oligosperma CBS72588.</title>
        <authorList>
            <consortium name="The Broad Institute Genomics Platform"/>
            <person name="Cuomo C."/>
            <person name="de Hoog S."/>
            <person name="Gorbushina A."/>
            <person name="Stielow B."/>
            <person name="Teixiera M."/>
            <person name="Abouelleil A."/>
            <person name="Chapman S.B."/>
            <person name="Priest M."/>
            <person name="Young S.K."/>
            <person name="Wortman J."/>
            <person name="Nusbaum C."/>
            <person name="Birren B."/>
        </authorList>
    </citation>
    <scope>NUCLEOTIDE SEQUENCE [LARGE SCALE GENOMIC DNA]</scope>
    <source>
        <strain evidence="1 2">CBS 72588</strain>
    </source>
</reference>
<dbReference type="HOGENOM" id="CLU_1525168_0_0_1"/>
<dbReference type="VEuPathDB" id="FungiDB:PV06_11877"/>
<proteinExistence type="predicted"/>
<evidence type="ECO:0000313" key="2">
    <source>
        <dbReference type="Proteomes" id="UP000053342"/>
    </source>
</evidence>
<name>A0A0D2BE54_9EURO</name>
<dbReference type="RefSeq" id="XP_016255998.1">
    <property type="nucleotide sequence ID" value="XM_016413623.1"/>
</dbReference>
<organism evidence="1 2">
    <name type="scientific">Exophiala oligosperma</name>
    <dbReference type="NCBI Taxonomy" id="215243"/>
    <lineage>
        <taxon>Eukaryota</taxon>
        <taxon>Fungi</taxon>
        <taxon>Dikarya</taxon>
        <taxon>Ascomycota</taxon>
        <taxon>Pezizomycotina</taxon>
        <taxon>Eurotiomycetes</taxon>
        <taxon>Chaetothyriomycetidae</taxon>
        <taxon>Chaetothyriales</taxon>
        <taxon>Herpotrichiellaceae</taxon>
        <taxon>Exophiala</taxon>
    </lineage>
</organism>
<gene>
    <name evidence="1" type="ORF">PV06_11877</name>
</gene>